<evidence type="ECO:0000256" key="2">
    <source>
        <dbReference type="ARBA" id="ARBA00022630"/>
    </source>
</evidence>
<gene>
    <name evidence="5" type="ORF">H9912_00315</name>
</gene>
<evidence type="ECO:0000259" key="4">
    <source>
        <dbReference type="Pfam" id="PF00766"/>
    </source>
</evidence>
<organism evidence="5 6">
    <name type="scientific">Candidatus Eisenbergiella stercorigallinarum</name>
    <dbReference type="NCBI Taxonomy" id="2838557"/>
    <lineage>
        <taxon>Bacteria</taxon>
        <taxon>Bacillati</taxon>
        <taxon>Bacillota</taxon>
        <taxon>Clostridia</taxon>
        <taxon>Lachnospirales</taxon>
        <taxon>Lachnospiraceae</taxon>
        <taxon>Eisenbergiella</taxon>
    </lineage>
</organism>
<evidence type="ECO:0000313" key="5">
    <source>
        <dbReference type="EMBL" id="HJD30365.1"/>
    </source>
</evidence>
<evidence type="ECO:0000313" key="6">
    <source>
        <dbReference type="Proteomes" id="UP000823851"/>
    </source>
</evidence>
<feature type="non-terminal residue" evidence="5">
    <location>
        <position position="1"/>
    </location>
</feature>
<proteinExistence type="inferred from homology"/>
<dbReference type="GO" id="GO:0033539">
    <property type="term" value="P:fatty acid beta-oxidation using acyl-CoA dehydrogenase"/>
    <property type="evidence" value="ECO:0007669"/>
    <property type="project" value="TreeGrafter"/>
</dbReference>
<keyword evidence="3" id="KW-0274">FAD</keyword>
<dbReference type="PANTHER" id="PTHR43153:SF1">
    <property type="entry name" value="ELECTRON TRANSFER FLAVOPROTEIN SUBUNIT ALPHA, MITOCHONDRIAL"/>
    <property type="match status" value="1"/>
</dbReference>
<protein>
    <submittedName>
        <fullName evidence="5">Electron transfer flavoprotein subunit alpha/FixB family protein</fullName>
    </submittedName>
</protein>
<sequence>KAVVEEFNPGFTPDNKYVEILDIVKSVVDTVDIMDAKILVSGGRGVGSPENFKLLDDLAEAVGGTVSCSRAVVDAGWKPKDLQVGQTGKTVRPNVYFAIGISGAIQHLAGMEESDLIIAINKDETAPIFDVADYGIVGDLNKIVPLLTQQIKAAKAQAK</sequence>
<feature type="domain" description="Electron transfer flavoprotein alpha subunit C-terminal" evidence="4">
    <location>
        <begin position="32"/>
        <end position="112"/>
    </location>
</feature>
<name>A0A9D2QXV3_9FIRM</name>
<reference evidence="5" key="1">
    <citation type="journal article" date="2021" name="PeerJ">
        <title>Extensive microbial diversity within the chicken gut microbiome revealed by metagenomics and culture.</title>
        <authorList>
            <person name="Gilroy R."/>
            <person name="Ravi A."/>
            <person name="Getino M."/>
            <person name="Pursley I."/>
            <person name="Horton D.L."/>
            <person name="Alikhan N.F."/>
            <person name="Baker D."/>
            <person name="Gharbi K."/>
            <person name="Hall N."/>
            <person name="Watson M."/>
            <person name="Adriaenssens E.M."/>
            <person name="Foster-Nyarko E."/>
            <person name="Jarju S."/>
            <person name="Secka A."/>
            <person name="Antonio M."/>
            <person name="Oren A."/>
            <person name="Chaudhuri R.R."/>
            <person name="La Ragione R."/>
            <person name="Hildebrand F."/>
            <person name="Pallen M.J."/>
        </authorList>
    </citation>
    <scope>NUCLEOTIDE SEQUENCE</scope>
    <source>
        <strain evidence="5">ChiHjej8B7-25341</strain>
    </source>
</reference>
<dbReference type="InterPro" id="IPR029035">
    <property type="entry name" value="DHS-like_NAD/FAD-binding_dom"/>
</dbReference>
<dbReference type="SUPFAM" id="SSF52467">
    <property type="entry name" value="DHS-like NAD/FAD-binding domain"/>
    <property type="match status" value="1"/>
</dbReference>
<dbReference type="EMBL" id="DWUW01000010">
    <property type="protein sequence ID" value="HJD30365.1"/>
    <property type="molecule type" value="Genomic_DNA"/>
</dbReference>
<dbReference type="PANTHER" id="PTHR43153">
    <property type="entry name" value="ELECTRON TRANSFER FLAVOPROTEIN ALPHA"/>
    <property type="match status" value="1"/>
</dbReference>
<dbReference type="GO" id="GO:0009055">
    <property type="term" value="F:electron transfer activity"/>
    <property type="evidence" value="ECO:0007669"/>
    <property type="project" value="InterPro"/>
</dbReference>
<dbReference type="FunFam" id="3.40.50.1220:FF:000001">
    <property type="entry name" value="Electron transfer flavoprotein, alpha subunit"/>
    <property type="match status" value="1"/>
</dbReference>
<reference evidence="5" key="2">
    <citation type="submission" date="2021-04" db="EMBL/GenBank/DDBJ databases">
        <authorList>
            <person name="Gilroy R."/>
        </authorList>
    </citation>
    <scope>NUCLEOTIDE SEQUENCE</scope>
    <source>
        <strain evidence="5">ChiHjej8B7-25341</strain>
    </source>
</reference>
<evidence type="ECO:0000256" key="3">
    <source>
        <dbReference type="ARBA" id="ARBA00022827"/>
    </source>
</evidence>
<dbReference type="GO" id="GO:0050660">
    <property type="term" value="F:flavin adenine dinucleotide binding"/>
    <property type="evidence" value="ECO:0007669"/>
    <property type="project" value="InterPro"/>
</dbReference>
<evidence type="ECO:0000256" key="1">
    <source>
        <dbReference type="ARBA" id="ARBA00005817"/>
    </source>
</evidence>
<dbReference type="InterPro" id="IPR014731">
    <property type="entry name" value="ETF_asu_C"/>
</dbReference>
<keyword evidence="2" id="KW-0285">Flavoprotein</keyword>
<dbReference type="AlphaFoldDB" id="A0A9D2QXV3"/>
<dbReference type="InterPro" id="IPR001308">
    <property type="entry name" value="ETF_a/FixB"/>
</dbReference>
<dbReference type="Proteomes" id="UP000823851">
    <property type="component" value="Unassembled WGS sequence"/>
</dbReference>
<comment type="caution">
    <text evidence="5">The sequence shown here is derived from an EMBL/GenBank/DDBJ whole genome shotgun (WGS) entry which is preliminary data.</text>
</comment>
<comment type="similarity">
    <text evidence="1">Belongs to the ETF alpha-subunit/FixB family.</text>
</comment>
<dbReference type="Pfam" id="PF00766">
    <property type="entry name" value="ETF_alpha"/>
    <property type="match status" value="1"/>
</dbReference>
<dbReference type="Gene3D" id="3.40.50.1220">
    <property type="entry name" value="TPP-binding domain"/>
    <property type="match status" value="1"/>
</dbReference>
<accession>A0A9D2QXV3</accession>